<dbReference type="CDD" id="cd00609">
    <property type="entry name" value="AAT_like"/>
    <property type="match status" value="1"/>
</dbReference>
<dbReference type="InterPro" id="IPR015422">
    <property type="entry name" value="PyrdxlP-dep_Trfase_small"/>
</dbReference>
<evidence type="ECO:0000259" key="6">
    <source>
        <dbReference type="Pfam" id="PF00155"/>
    </source>
</evidence>
<dbReference type="Proteomes" id="UP000248090">
    <property type="component" value="Unassembled WGS sequence"/>
</dbReference>
<evidence type="ECO:0000256" key="4">
    <source>
        <dbReference type="ARBA" id="ARBA00022679"/>
    </source>
</evidence>
<keyword evidence="5" id="KW-0663">Pyridoxal phosphate</keyword>
<evidence type="ECO:0000256" key="3">
    <source>
        <dbReference type="ARBA" id="ARBA00022576"/>
    </source>
</evidence>
<dbReference type="SUPFAM" id="SSF53383">
    <property type="entry name" value="PLP-dependent transferases"/>
    <property type="match status" value="1"/>
</dbReference>
<sequence>MPQPSARTAVQSLSASLIREVANTAMGREGVLPFWFGESDQPTPGFIREAAMASLQQGETFYSQNLGRPWLREGIASYLSQLHHRPFTAEQIGVTGSGISALMLAMQLLLSPGDKVVAVTPLWPNLVEIPRVLSAHVERVPLQITDQGWQLDLQRLLDTLTPDTRLLLINSPNNPTGWTIADDEQRIVLEHCRKHGIWILADDVYERLVYRSGLDSAPSFLARKEDDDLIIGVNSFSKAWCMTGWRTGWLTIPAALADDLAKLVEYNTSCVPEFVQRGAMAAIQQGEPYVEQLRQQLGAQRQLMVEGLTAIDGVTLPYADGAMYAFFRIDGFNDSLALARALLNEVGLGLAPGRAFGEEGEGWLRWCYATSPVRLQEGLQRLDDFVRRQR</sequence>
<evidence type="ECO:0000313" key="7">
    <source>
        <dbReference type="EMBL" id="PXF30743.1"/>
    </source>
</evidence>
<gene>
    <name evidence="7" type="ORF">WH50_13595</name>
</gene>
<dbReference type="Gene3D" id="3.90.1150.10">
    <property type="entry name" value="Aspartate Aminotransferase, domain 1"/>
    <property type="match status" value="1"/>
</dbReference>
<proteinExistence type="inferred from homology"/>
<dbReference type="InterPro" id="IPR004839">
    <property type="entry name" value="Aminotransferase_I/II_large"/>
</dbReference>
<reference evidence="7 8" key="1">
    <citation type="submission" date="2015-03" db="EMBL/GenBank/DDBJ databases">
        <authorList>
            <person name="Krishnan R."/>
            <person name="Midha S."/>
            <person name="Patil P.B."/>
            <person name="Rameshkumar N."/>
        </authorList>
    </citation>
    <scope>NUCLEOTIDE SEQUENCE [LARGE SCALE GENOMIC DNA]</scope>
    <source>
        <strain evidence="7 8">L1E11</strain>
    </source>
</reference>
<name>A0ABX5LZ42_9GAMM</name>
<comment type="cofactor">
    <cofactor evidence="1">
        <name>pyridoxal 5'-phosphate</name>
        <dbReference type="ChEBI" id="CHEBI:597326"/>
    </cofactor>
</comment>
<dbReference type="EC" id="2.6.1.1" evidence="7"/>
<comment type="similarity">
    <text evidence="2">Belongs to the class-I pyridoxal-phosphate-dependent aminotransferase family.</text>
</comment>
<dbReference type="EMBL" id="LAPT01000066">
    <property type="protein sequence ID" value="PXF30743.1"/>
    <property type="molecule type" value="Genomic_DNA"/>
</dbReference>
<evidence type="ECO:0000256" key="2">
    <source>
        <dbReference type="ARBA" id="ARBA00007441"/>
    </source>
</evidence>
<dbReference type="Pfam" id="PF00155">
    <property type="entry name" value="Aminotran_1_2"/>
    <property type="match status" value="1"/>
</dbReference>
<comment type="caution">
    <text evidence="7">The sequence shown here is derived from an EMBL/GenBank/DDBJ whole genome shotgun (WGS) entry which is preliminary data.</text>
</comment>
<keyword evidence="4 7" id="KW-0808">Transferase</keyword>
<dbReference type="PANTHER" id="PTHR46383">
    <property type="entry name" value="ASPARTATE AMINOTRANSFERASE"/>
    <property type="match status" value="1"/>
</dbReference>
<dbReference type="RefSeq" id="WP_110187810.1">
    <property type="nucleotide sequence ID" value="NZ_CP177354.1"/>
</dbReference>
<organism evidence="7 8">
    <name type="scientific">Pokkaliibacter plantistimulans</name>
    <dbReference type="NCBI Taxonomy" id="1635171"/>
    <lineage>
        <taxon>Bacteria</taxon>
        <taxon>Pseudomonadati</taxon>
        <taxon>Pseudomonadota</taxon>
        <taxon>Gammaproteobacteria</taxon>
        <taxon>Oceanospirillales</taxon>
        <taxon>Balneatrichaceae</taxon>
        <taxon>Pokkaliibacter</taxon>
    </lineage>
</organism>
<keyword evidence="3 7" id="KW-0032">Aminotransferase</keyword>
<evidence type="ECO:0000256" key="1">
    <source>
        <dbReference type="ARBA" id="ARBA00001933"/>
    </source>
</evidence>
<dbReference type="NCBIfam" id="NF004770">
    <property type="entry name" value="PRK06108.1"/>
    <property type="match status" value="1"/>
</dbReference>
<feature type="domain" description="Aminotransferase class I/classII large" evidence="6">
    <location>
        <begin position="40"/>
        <end position="382"/>
    </location>
</feature>
<evidence type="ECO:0000313" key="8">
    <source>
        <dbReference type="Proteomes" id="UP000248090"/>
    </source>
</evidence>
<dbReference type="InterPro" id="IPR015421">
    <property type="entry name" value="PyrdxlP-dep_Trfase_major"/>
</dbReference>
<evidence type="ECO:0000256" key="5">
    <source>
        <dbReference type="ARBA" id="ARBA00022898"/>
    </source>
</evidence>
<protein>
    <submittedName>
        <fullName evidence="7">Aspartate aminotransferase</fullName>
        <ecNumber evidence="7">2.6.1.1</ecNumber>
    </submittedName>
</protein>
<dbReference type="InterPro" id="IPR050596">
    <property type="entry name" value="AspAT/PAT-like"/>
</dbReference>
<keyword evidence="8" id="KW-1185">Reference proteome</keyword>
<dbReference type="InterPro" id="IPR015424">
    <property type="entry name" value="PyrdxlP-dep_Trfase"/>
</dbReference>
<dbReference type="Gene3D" id="3.40.640.10">
    <property type="entry name" value="Type I PLP-dependent aspartate aminotransferase-like (Major domain)"/>
    <property type="match status" value="1"/>
</dbReference>
<dbReference type="GO" id="GO:0004069">
    <property type="term" value="F:L-aspartate:2-oxoglutarate aminotransferase activity"/>
    <property type="evidence" value="ECO:0007669"/>
    <property type="project" value="UniProtKB-EC"/>
</dbReference>
<accession>A0ABX5LZ42</accession>